<dbReference type="EMBL" id="LR134477">
    <property type="protein sequence ID" value="VEI16474.1"/>
    <property type="molecule type" value="Genomic_DNA"/>
</dbReference>
<gene>
    <name evidence="8" type="ORF">NCTC10951_01694</name>
</gene>
<evidence type="ECO:0000259" key="7">
    <source>
        <dbReference type="Pfam" id="PF04138"/>
    </source>
</evidence>
<feature type="transmembrane region" description="Helical" evidence="6">
    <location>
        <begin position="130"/>
        <end position="155"/>
    </location>
</feature>
<reference evidence="8 9" key="1">
    <citation type="submission" date="2018-12" db="EMBL/GenBank/DDBJ databases">
        <authorList>
            <consortium name="Pathogen Informatics"/>
        </authorList>
    </citation>
    <scope>NUCLEOTIDE SEQUENCE [LARGE SCALE GENOMIC DNA]</scope>
    <source>
        <strain evidence="8 9">NCTC10951</strain>
    </source>
</reference>
<dbReference type="AlphaFoldDB" id="A0A3S4X9U4"/>
<keyword evidence="2 6" id="KW-0812">Transmembrane</keyword>
<feature type="transmembrane region" description="Helical" evidence="6">
    <location>
        <begin position="94"/>
        <end position="118"/>
    </location>
</feature>
<evidence type="ECO:0000256" key="3">
    <source>
        <dbReference type="ARBA" id="ARBA00022989"/>
    </source>
</evidence>
<keyword evidence="3 6" id="KW-1133">Transmembrane helix</keyword>
<proteinExistence type="predicted"/>
<evidence type="ECO:0000313" key="8">
    <source>
        <dbReference type="EMBL" id="VEI16474.1"/>
    </source>
</evidence>
<feature type="region of interest" description="Disordered" evidence="5">
    <location>
        <begin position="1"/>
        <end position="37"/>
    </location>
</feature>
<feature type="compositionally biased region" description="Low complexity" evidence="5">
    <location>
        <begin position="11"/>
        <end position="37"/>
    </location>
</feature>
<name>A0A3S4X9U4_ACTVI</name>
<comment type="subcellular location">
    <subcellularLocation>
        <location evidence="1">Membrane</location>
        <topology evidence="1">Multi-pass membrane protein</topology>
    </subcellularLocation>
</comment>
<evidence type="ECO:0000256" key="5">
    <source>
        <dbReference type="SAM" id="MobiDB-lite"/>
    </source>
</evidence>
<evidence type="ECO:0000256" key="6">
    <source>
        <dbReference type="SAM" id="Phobius"/>
    </source>
</evidence>
<organism evidence="8 9">
    <name type="scientific">Actinomyces viscosus</name>
    <dbReference type="NCBI Taxonomy" id="1656"/>
    <lineage>
        <taxon>Bacteria</taxon>
        <taxon>Bacillati</taxon>
        <taxon>Actinomycetota</taxon>
        <taxon>Actinomycetes</taxon>
        <taxon>Actinomycetales</taxon>
        <taxon>Actinomycetaceae</taxon>
        <taxon>Actinomyces</taxon>
    </lineage>
</organism>
<keyword evidence="4 6" id="KW-0472">Membrane</keyword>
<dbReference type="KEGG" id="avc:NCTC10951_01694"/>
<dbReference type="RefSeq" id="WP_126414233.1">
    <property type="nucleotide sequence ID" value="NZ_JASPER010000018.1"/>
</dbReference>
<evidence type="ECO:0000313" key="9">
    <source>
        <dbReference type="Proteomes" id="UP000268658"/>
    </source>
</evidence>
<feature type="transmembrane region" description="Helical" evidence="6">
    <location>
        <begin position="161"/>
        <end position="182"/>
    </location>
</feature>
<dbReference type="GO" id="GO:0000271">
    <property type="term" value="P:polysaccharide biosynthetic process"/>
    <property type="evidence" value="ECO:0007669"/>
    <property type="project" value="InterPro"/>
</dbReference>
<protein>
    <submittedName>
        <fullName evidence="8">GtrA-like protein</fullName>
    </submittedName>
</protein>
<feature type="domain" description="GtrA/DPMS transmembrane" evidence="7">
    <location>
        <begin position="70"/>
        <end position="183"/>
    </location>
</feature>
<dbReference type="Proteomes" id="UP000268658">
    <property type="component" value="Chromosome"/>
</dbReference>
<evidence type="ECO:0000256" key="1">
    <source>
        <dbReference type="ARBA" id="ARBA00004141"/>
    </source>
</evidence>
<dbReference type="InterPro" id="IPR007267">
    <property type="entry name" value="GtrA_DPMS_TM"/>
</dbReference>
<dbReference type="GO" id="GO:0016020">
    <property type="term" value="C:membrane"/>
    <property type="evidence" value="ECO:0007669"/>
    <property type="project" value="UniProtKB-SubCell"/>
</dbReference>
<dbReference type="OrthoDB" id="3259601at2"/>
<evidence type="ECO:0000256" key="2">
    <source>
        <dbReference type="ARBA" id="ARBA00022692"/>
    </source>
</evidence>
<feature type="transmembrane region" description="Helical" evidence="6">
    <location>
        <begin position="67"/>
        <end position="88"/>
    </location>
</feature>
<dbReference type="Pfam" id="PF04138">
    <property type="entry name" value="GtrA_DPMS_TM"/>
    <property type="match status" value="1"/>
</dbReference>
<sequence length="194" mass="21288">MAGTTADGRAPETTFATASPASATSSKPPAGPPASGARRAPEVFLRLITAIHSVLPGFVRRRLPVTFIGYAIINGSAFILDIICLRIFNDHLHWWFPMAVTVGYAIAGVYSFLLNRWLNFQSHGHVVEQGAGYTVGLVSQYVVFILGLSTLLHWLGMNATLARVISACCEGIYLYVFIRLWVFRGTPEPKRAHR</sequence>
<accession>A0A3S4X9U4</accession>
<evidence type="ECO:0000256" key="4">
    <source>
        <dbReference type="ARBA" id="ARBA00023136"/>
    </source>
</evidence>